<keyword evidence="2" id="KW-1185">Reference proteome</keyword>
<organism evidence="1 2">
    <name type="scientific">Rhodococcoides kyotonense</name>
    <dbReference type="NCBI Taxonomy" id="398843"/>
    <lineage>
        <taxon>Bacteria</taxon>
        <taxon>Bacillati</taxon>
        <taxon>Actinomycetota</taxon>
        <taxon>Actinomycetes</taxon>
        <taxon>Mycobacteriales</taxon>
        <taxon>Nocardiaceae</taxon>
        <taxon>Rhodococcoides</taxon>
    </lineage>
</organism>
<accession>A0A177YME7</accession>
<evidence type="ECO:0000313" key="2">
    <source>
        <dbReference type="Proteomes" id="UP000077519"/>
    </source>
</evidence>
<protein>
    <submittedName>
        <fullName evidence="1">Uncharacterized protein</fullName>
    </submittedName>
</protein>
<proteinExistence type="predicted"/>
<dbReference type="Proteomes" id="UP000077519">
    <property type="component" value="Unassembled WGS sequence"/>
</dbReference>
<dbReference type="AlphaFoldDB" id="A0A177YME7"/>
<evidence type="ECO:0000313" key="1">
    <source>
        <dbReference type="EMBL" id="OAK56208.1"/>
    </source>
</evidence>
<comment type="caution">
    <text evidence="1">The sequence shown here is derived from an EMBL/GenBank/DDBJ whole genome shotgun (WGS) entry which is preliminary data.</text>
</comment>
<name>A0A177YME7_9NOCA</name>
<sequence length="98" mass="10909">MRIREADDLRRLHAEVPELPLAEAVRATFEESGLLARVDAEHALVYGDRLQSMAEPEATTIGWPDAYRAMLDYAKAKGWYDDSTGTVQVHLQHTADGA</sequence>
<reference evidence="1 2" key="1">
    <citation type="submission" date="2016-03" db="EMBL/GenBank/DDBJ databases">
        <title>Genome sequence of Rhodococcus kyotonensis KB10.</title>
        <authorList>
            <person name="Jeong H."/>
            <person name="Hong C.E."/>
            <person name="Jo S.H."/>
            <person name="Park J.M."/>
        </authorList>
    </citation>
    <scope>NUCLEOTIDE SEQUENCE [LARGE SCALE GENOMIC DNA]</scope>
    <source>
        <strain evidence="1 2">KB10</strain>
    </source>
</reference>
<dbReference type="EMBL" id="LVHI01000005">
    <property type="protein sequence ID" value="OAK56208.1"/>
    <property type="molecule type" value="Genomic_DNA"/>
</dbReference>
<gene>
    <name evidence="1" type="ORF">A3K89_17155</name>
</gene>